<feature type="transmembrane region" description="Helical" evidence="13">
    <location>
        <begin position="7"/>
        <end position="27"/>
    </location>
</feature>
<dbReference type="InterPro" id="IPR012163">
    <property type="entry name" value="Sialyl_trans"/>
</dbReference>
<keyword evidence="3" id="KW-0328">Glycosyltransferase</keyword>
<evidence type="ECO:0000256" key="3">
    <source>
        <dbReference type="ARBA" id="ARBA00022676"/>
    </source>
</evidence>
<evidence type="ECO:0000256" key="9">
    <source>
        <dbReference type="ARBA" id="ARBA00023136"/>
    </source>
</evidence>
<dbReference type="GO" id="GO:0009311">
    <property type="term" value="P:oligosaccharide metabolic process"/>
    <property type="evidence" value="ECO:0007669"/>
    <property type="project" value="TreeGrafter"/>
</dbReference>
<dbReference type="GO" id="GO:0003828">
    <property type="term" value="F:alpha-N-acetylneuraminate alpha-2,8-sialyltransferase activity"/>
    <property type="evidence" value="ECO:0007669"/>
    <property type="project" value="TreeGrafter"/>
</dbReference>
<keyword evidence="8" id="KW-0333">Golgi apparatus</keyword>
<dbReference type="GeneTree" id="ENSGT01030000234535"/>
<dbReference type="GO" id="GO:0006491">
    <property type="term" value="P:N-glycan processing"/>
    <property type="evidence" value="ECO:0007669"/>
    <property type="project" value="TreeGrafter"/>
</dbReference>
<evidence type="ECO:0000256" key="4">
    <source>
        <dbReference type="ARBA" id="ARBA00022679"/>
    </source>
</evidence>
<dbReference type="PANTHER" id="PTHR11987">
    <property type="entry name" value="ALPHA-2,8-SIALYLTRANSFERASE"/>
    <property type="match status" value="1"/>
</dbReference>
<dbReference type="PIRSF" id="PIRSF005557">
    <property type="entry name" value="Sialyl_trans"/>
    <property type="match status" value="1"/>
</dbReference>
<reference evidence="14" key="1">
    <citation type="submission" date="2025-08" db="UniProtKB">
        <authorList>
            <consortium name="Ensembl"/>
        </authorList>
    </citation>
    <scope>IDENTIFICATION</scope>
</reference>
<evidence type="ECO:0000256" key="11">
    <source>
        <dbReference type="ARBA" id="ARBA00023180"/>
    </source>
</evidence>
<feature type="disulfide bond" evidence="12">
    <location>
        <begin position="155"/>
        <end position="302"/>
    </location>
</feature>
<dbReference type="InterPro" id="IPR038578">
    <property type="entry name" value="GT29-like_sf"/>
</dbReference>
<evidence type="ECO:0000256" key="12">
    <source>
        <dbReference type="PIRSR" id="PIRSR005557-2"/>
    </source>
</evidence>
<dbReference type="AlphaFoldDB" id="A0A8C5M768"/>
<sequence>MINRRRALYLLYFLLFVLLCAVIYDTYKKNQARLRYRLRTDTEPPWLPDDTCRDVERKIGIANIKTFNSDEIKAQIQYLQRCPWSVNVSTQTALRTELQACCNAGRYFLVTQENTRIGDNITYETRKDKHVEVTKKLHEIFPKTSPFLNKRIRSCAVVGSGGILLNSSCGSEIDQADYVFRFNLSPLNYSTDTGTKTSLVTVNPSILVHRYARLNEERRPFMNLVKVYESSLILMPAFSFTRNTDLSLKAYYTLEDFGSQQKVVYFHPNYLENLALFWKEKDLEVRRLSSGLMIVSAALEICDKVMLYGFWPFDQDSSGKPIPHHFYDDLLPNLFQHSMSDEFFFYSQMHSKGILKLKIGRCF</sequence>
<keyword evidence="10" id="KW-1015">Disulfide bond</keyword>
<evidence type="ECO:0000256" key="7">
    <source>
        <dbReference type="ARBA" id="ARBA00022989"/>
    </source>
</evidence>
<accession>A0A8C5M768</accession>
<dbReference type="Ensembl" id="ENSLLET00000010323.1">
    <property type="protein sequence ID" value="ENSLLEP00000009939.1"/>
    <property type="gene ID" value="ENSLLEG00000006271.1"/>
</dbReference>
<comment type="subcellular location">
    <subcellularLocation>
        <location evidence="1">Golgi apparatus membrane</location>
        <topology evidence="1">Single-pass type II membrane protein</topology>
    </subcellularLocation>
</comment>
<organism evidence="14 15">
    <name type="scientific">Leptobrachium leishanense</name>
    <name type="common">Leishan spiny toad</name>
    <dbReference type="NCBI Taxonomy" id="445787"/>
    <lineage>
        <taxon>Eukaryota</taxon>
        <taxon>Metazoa</taxon>
        <taxon>Chordata</taxon>
        <taxon>Craniata</taxon>
        <taxon>Vertebrata</taxon>
        <taxon>Euteleostomi</taxon>
        <taxon>Amphibia</taxon>
        <taxon>Batrachia</taxon>
        <taxon>Anura</taxon>
        <taxon>Pelobatoidea</taxon>
        <taxon>Megophryidae</taxon>
        <taxon>Leptobrachium</taxon>
    </lineage>
</organism>
<keyword evidence="7 13" id="KW-1133">Transmembrane helix</keyword>
<keyword evidence="11" id="KW-0325">Glycoprotein</keyword>
<dbReference type="GO" id="GO:0000139">
    <property type="term" value="C:Golgi membrane"/>
    <property type="evidence" value="ECO:0007669"/>
    <property type="project" value="UniProtKB-SubCell"/>
</dbReference>
<proteinExistence type="inferred from homology"/>
<evidence type="ECO:0000256" key="2">
    <source>
        <dbReference type="ARBA" id="ARBA00006003"/>
    </source>
</evidence>
<keyword evidence="9 13" id="KW-0472">Membrane</keyword>
<keyword evidence="6" id="KW-0735">Signal-anchor</keyword>
<dbReference type="PANTHER" id="PTHR11987:SF53">
    <property type="entry name" value="ALPHA-2,8-SIALYLTRANSFERASE 8F-LIKE"/>
    <property type="match status" value="1"/>
</dbReference>
<evidence type="ECO:0000313" key="15">
    <source>
        <dbReference type="Proteomes" id="UP000694569"/>
    </source>
</evidence>
<evidence type="ECO:0000256" key="6">
    <source>
        <dbReference type="ARBA" id="ARBA00022968"/>
    </source>
</evidence>
<evidence type="ECO:0000256" key="10">
    <source>
        <dbReference type="ARBA" id="ARBA00023157"/>
    </source>
</evidence>
<evidence type="ECO:0000256" key="5">
    <source>
        <dbReference type="ARBA" id="ARBA00022692"/>
    </source>
</evidence>
<comment type="similarity">
    <text evidence="2">Belongs to the glycosyltransferase 29 family.</text>
</comment>
<keyword evidence="5 13" id="KW-0812">Transmembrane</keyword>
<protein>
    <submittedName>
        <fullName evidence="14">Uncharacterized protein</fullName>
    </submittedName>
</protein>
<dbReference type="Pfam" id="PF00777">
    <property type="entry name" value="Glyco_transf_29"/>
    <property type="match status" value="1"/>
</dbReference>
<evidence type="ECO:0000256" key="13">
    <source>
        <dbReference type="SAM" id="Phobius"/>
    </source>
</evidence>
<dbReference type="InterPro" id="IPR050943">
    <property type="entry name" value="Glycosyltr_29_Sialyltrsf"/>
</dbReference>
<dbReference type="Gene3D" id="3.90.1480.20">
    <property type="entry name" value="Glycosyl transferase family 29"/>
    <property type="match status" value="1"/>
</dbReference>
<keyword evidence="15" id="KW-1185">Reference proteome</keyword>
<dbReference type="Proteomes" id="UP000694569">
    <property type="component" value="Unplaced"/>
</dbReference>
<evidence type="ECO:0000256" key="1">
    <source>
        <dbReference type="ARBA" id="ARBA00004323"/>
    </source>
</evidence>
<name>A0A8C5M768_9ANUR</name>
<evidence type="ECO:0000313" key="14">
    <source>
        <dbReference type="Ensembl" id="ENSLLEP00000009939.1"/>
    </source>
</evidence>
<dbReference type="InterPro" id="IPR001675">
    <property type="entry name" value="Glyco_trans_29"/>
</dbReference>
<evidence type="ECO:0000256" key="8">
    <source>
        <dbReference type="ARBA" id="ARBA00023034"/>
    </source>
</evidence>
<keyword evidence="4" id="KW-0808">Transferase</keyword>
<reference evidence="14" key="2">
    <citation type="submission" date="2025-09" db="UniProtKB">
        <authorList>
            <consortium name="Ensembl"/>
        </authorList>
    </citation>
    <scope>IDENTIFICATION</scope>
</reference>